<dbReference type="Proteomes" id="UP000529783">
    <property type="component" value="Unassembled WGS sequence"/>
</dbReference>
<dbReference type="AlphaFoldDB" id="A0A7Y9EGF2"/>
<feature type="transmembrane region" description="Helical" evidence="1">
    <location>
        <begin position="29"/>
        <end position="45"/>
    </location>
</feature>
<dbReference type="RefSeq" id="WP_179844376.1">
    <property type="nucleotide sequence ID" value="NZ_JACCBA010000001.1"/>
</dbReference>
<organism evidence="2 3">
    <name type="scientific">Actinomadura luteofluorescens</name>
    <dbReference type="NCBI Taxonomy" id="46163"/>
    <lineage>
        <taxon>Bacteria</taxon>
        <taxon>Bacillati</taxon>
        <taxon>Actinomycetota</taxon>
        <taxon>Actinomycetes</taxon>
        <taxon>Streptosporangiales</taxon>
        <taxon>Thermomonosporaceae</taxon>
        <taxon>Actinomadura</taxon>
    </lineage>
</organism>
<feature type="transmembrane region" description="Helical" evidence="1">
    <location>
        <begin position="269"/>
        <end position="288"/>
    </location>
</feature>
<keyword evidence="1" id="KW-1133">Transmembrane helix</keyword>
<feature type="transmembrane region" description="Helical" evidence="1">
    <location>
        <begin position="51"/>
        <end position="71"/>
    </location>
</feature>
<keyword evidence="3" id="KW-1185">Reference proteome</keyword>
<evidence type="ECO:0000313" key="3">
    <source>
        <dbReference type="Proteomes" id="UP000529783"/>
    </source>
</evidence>
<gene>
    <name evidence="2" type="ORF">BJY14_003259</name>
</gene>
<evidence type="ECO:0000256" key="1">
    <source>
        <dbReference type="SAM" id="Phobius"/>
    </source>
</evidence>
<protein>
    <submittedName>
        <fullName evidence="2">Uncharacterized protein</fullName>
    </submittedName>
</protein>
<reference evidence="2 3" key="1">
    <citation type="submission" date="2020-07" db="EMBL/GenBank/DDBJ databases">
        <title>Sequencing the genomes of 1000 actinobacteria strains.</title>
        <authorList>
            <person name="Klenk H.-P."/>
        </authorList>
    </citation>
    <scope>NUCLEOTIDE SEQUENCE [LARGE SCALE GENOMIC DNA]</scope>
    <source>
        <strain evidence="2 3">DSM 40398</strain>
    </source>
</reference>
<evidence type="ECO:0000313" key="2">
    <source>
        <dbReference type="EMBL" id="NYD47276.1"/>
    </source>
</evidence>
<name>A0A7Y9EGF2_9ACTN</name>
<dbReference type="EMBL" id="JACCBA010000001">
    <property type="protein sequence ID" value="NYD47276.1"/>
    <property type="molecule type" value="Genomic_DNA"/>
</dbReference>
<keyword evidence="1" id="KW-0812">Transmembrane</keyword>
<accession>A0A7Y9EGF2</accession>
<feature type="transmembrane region" description="Helical" evidence="1">
    <location>
        <begin position="230"/>
        <end position="249"/>
    </location>
</feature>
<keyword evidence="1" id="KW-0472">Membrane</keyword>
<sequence>MDRPGQAGSRNQMRLTYWSQLRDPAKGRTFMLGSLAIVGAGFVFTRPLPSIQGTVGMTLFGGGFLIVFAMLREGLGGLDPRRLTPTQRKGMLRHSVTSSLMKIGGPLAFAAIGAGTYSSITTLGSLLAGAALTSIMGRWLRVIVILGVLQATNVLAEPGNVNLLGLVAAFAAATHPFDLPNQAKLMGEKRDQCVAQANVICLIVVLPVCIPLSGYLGAPIGDWKWGYTEIVAMAMAGLLATALAAVMQTRASKYISRSDMGAWAATAPAVQPIVAMLVAPLVSLFIQVPTLIPDASQWTAFAIVAIASTYAVKVDSAAAQAADPTEKTQRKVLSRE</sequence>
<feature type="transmembrane region" description="Helical" evidence="1">
    <location>
        <begin position="197"/>
        <end position="218"/>
    </location>
</feature>
<comment type="caution">
    <text evidence="2">The sequence shown here is derived from an EMBL/GenBank/DDBJ whole genome shotgun (WGS) entry which is preliminary data.</text>
</comment>
<proteinExistence type="predicted"/>